<keyword evidence="6 8" id="KW-0175">Coiled coil</keyword>
<dbReference type="Gene3D" id="6.10.140.1990">
    <property type="match status" value="1"/>
</dbReference>
<dbReference type="InterPro" id="IPR058624">
    <property type="entry name" value="MdtA-like_HH"/>
</dbReference>
<dbReference type="Pfam" id="PF25944">
    <property type="entry name" value="Beta-barrel_RND"/>
    <property type="match status" value="1"/>
</dbReference>
<feature type="region of interest" description="Disordered" evidence="9">
    <location>
        <begin position="379"/>
        <end position="403"/>
    </location>
</feature>
<dbReference type="AlphaFoldDB" id="A0A4R3HXW5"/>
<dbReference type="GO" id="GO:0019898">
    <property type="term" value="C:extrinsic component of membrane"/>
    <property type="evidence" value="ECO:0007669"/>
    <property type="project" value="InterPro"/>
</dbReference>
<dbReference type="InterPro" id="IPR058625">
    <property type="entry name" value="MdtA-like_BSH"/>
</dbReference>
<evidence type="ECO:0000256" key="8">
    <source>
        <dbReference type="SAM" id="Coils"/>
    </source>
</evidence>
<feature type="coiled-coil region" evidence="8">
    <location>
        <begin position="113"/>
        <end position="147"/>
    </location>
</feature>
<comment type="similarity">
    <text evidence="2">Belongs to the membrane fusion protein (MFP) (TC 8.A.1) family.</text>
</comment>
<comment type="caution">
    <text evidence="14">The sequence shown here is derived from an EMBL/GenBank/DDBJ whole genome shotgun (WGS) entry which is preliminary data.</text>
</comment>
<dbReference type="EMBL" id="SLZQ01000007">
    <property type="protein sequence ID" value="TCS36299.1"/>
    <property type="molecule type" value="Genomic_DNA"/>
</dbReference>
<feature type="domain" description="Multidrug resistance protein MdtA-like barrel-sandwich hybrid" evidence="11">
    <location>
        <begin position="74"/>
        <end position="227"/>
    </location>
</feature>
<keyword evidence="7" id="KW-0472">Membrane</keyword>
<evidence type="ECO:0000256" key="4">
    <source>
        <dbReference type="ARBA" id="ARBA00022475"/>
    </source>
</evidence>
<evidence type="ECO:0000259" key="11">
    <source>
        <dbReference type="Pfam" id="PF25917"/>
    </source>
</evidence>
<dbReference type="GO" id="GO:1990961">
    <property type="term" value="P:xenobiotic detoxification by transmembrane export across the plasma membrane"/>
    <property type="evidence" value="ECO:0007669"/>
    <property type="project" value="InterPro"/>
</dbReference>
<dbReference type="SUPFAM" id="SSF111369">
    <property type="entry name" value="HlyD-like secretion proteins"/>
    <property type="match status" value="1"/>
</dbReference>
<feature type="domain" description="Multidrug resistance protein MdtA-like alpha-helical hairpin" evidence="10">
    <location>
        <begin position="120"/>
        <end position="196"/>
    </location>
</feature>
<dbReference type="Pfam" id="PF25876">
    <property type="entry name" value="HH_MFP_RND"/>
    <property type="match status" value="1"/>
</dbReference>
<dbReference type="PANTHER" id="PTHR30469">
    <property type="entry name" value="MULTIDRUG RESISTANCE PROTEIN MDTA"/>
    <property type="match status" value="1"/>
</dbReference>
<comment type="subcellular location">
    <subcellularLocation>
        <location evidence="1">Cell membrane</location>
    </subcellularLocation>
</comment>
<sequence>MSQKTNTSSRTRLFSTRKLIAAGVMISALVGCGVAANSYFGKKNAEPLNTVTVSRGDVEKTVTSLGKLKPKDYVDVGTQVSGQLKKVHVQIGDRVKKGDLIAEVDPTVYETKIRTGNANLENLRAQLQQQQAEASLAQQQYERNRDLLKERAISQETVESNLSALKVAKARVVATQAQIKASQATLDGDTANLGYTKIYAPMAGTVVSQTTLQGQTVNANQAAPVIVRVANLDTMTVWAQVAEADITKVKAGAPAYFTTLGNAEQRWKGTVRQVMPTPETVNDVVLYNVLVDVDNSQQALMTDMTVQVFFVLEQAQDAVLVPLAALRQEPGNDPSLYRARVVTNEGVASRTVKVGVANRTTAAVVSGLDVGDKVVAAQAGSAKSAGNRPSGGQRGGAGMGPKL</sequence>
<feature type="compositionally biased region" description="Gly residues" evidence="9">
    <location>
        <begin position="392"/>
        <end position="403"/>
    </location>
</feature>
<dbReference type="Pfam" id="PF25967">
    <property type="entry name" value="RND-MFP_C"/>
    <property type="match status" value="1"/>
</dbReference>
<keyword evidence="3" id="KW-0813">Transport</keyword>
<dbReference type="PANTHER" id="PTHR30469:SF33">
    <property type="entry name" value="SLR1207 PROTEIN"/>
    <property type="match status" value="1"/>
</dbReference>
<evidence type="ECO:0000256" key="2">
    <source>
        <dbReference type="ARBA" id="ARBA00009477"/>
    </source>
</evidence>
<evidence type="ECO:0000256" key="7">
    <source>
        <dbReference type="ARBA" id="ARBA00023136"/>
    </source>
</evidence>
<feature type="domain" description="Multidrug resistance protein MdtA-like beta-barrel" evidence="12">
    <location>
        <begin position="234"/>
        <end position="308"/>
    </location>
</feature>
<dbReference type="OrthoDB" id="9784484at2"/>
<dbReference type="PROSITE" id="PS51257">
    <property type="entry name" value="PROKAR_LIPOPROTEIN"/>
    <property type="match status" value="1"/>
</dbReference>
<evidence type="ECO:0000256" key="9">
    <source>
        <dbReference type="SAM" id="MobiDB-lite"/>
    </source>
</evidence>
<evidence type="ECO:0000259" key="13">
    <source>
        <dbReference type="Pfam" id="PF25967"/>
    </source>
</evidence>
<protein>
    <submittedName>
        <fullName evidence="14">Macrolide-specific efflux system membrane fusion protein</fullName>
    </submittedName>
</protein>
<proteinExistence type="inferred from homology"/>
<evidence type="ECO:0000256" key="1">
    <source>
        <dbReference type="ARBA" id="ARBA00004236"/>
    </source>
</evidence>
<organism evidence="14 15">
    <name type="scientific">Paucimonas lemoignei</name>
    <name type="common">Pseudomonas lemoignei</name>
    <dbReference type="NCBI Taxonomy" id="29443"/>
    <lineage>
        <taxon>Bacteria</taxon>
        <taxon>Pseudomonadati</taxon>
        <taxon>Pseudomonadota</taxon>
        <taxon>Betaproteobacteria</taxon>
        <taxon>Burkholderiales</taxon>
        <taxon>Burkholderiaceae</taxon>
        <taxon>Paucimonas</taxon>
    </lineage>
</organism>
<feature type="domain" description="Multidrug resistance protein MdtA-like C-terminal permuted SH3" evidence="13">
    <location>
        <begin position="317"/>
        <end position="376"/>
    </location>
</feature>
<evidence type="ECO:0000259" key="10">
    <source>
        <dbReference type="Pfam" id="PF25876"/>
    </source>
</evidence>
<dbReference type="InterPro" id="IPR058626">
    <property type="entry name" value="MdtA-like_b-barrel"/>
</dbReference>
<dbReference type="GO" id="GO:1990281">
    <property type="term" value="C:efflux pump complex"/>
    <property type="evidence" value="ECO:0007669"/>
    <property type="project" value="TreeGrafter"/>
</dbReference>
<gene>
    <name evidence="14" type="ORF">EDC30_107116</name>
</gene>
<evidence type="ECO:0000256" key="5">
    <source>
        <dbReference type="ARBA" id="ARBA00022519"/>
    </source>
</evidence>
<evidence type="ECO:0000313" key="14">
    <source>
        <dbReference type="EMBL" id="TCS36299.1"/>
    </source>
</evidence>
<dbReference type="Gene3D" id="2.40.50.100">
    <property type="match status" value="1"/>
</dbReference>
<dbReference type="Proteomes" id="UP000295382">
    <property type="component" value="Unassembled WGS sequence"/>
</dbReference>
<evidence type="ECO:0000259" key="12">
    <source>
        <dbReference type="Pfam" id="PF25944"/>
    </source>
</evidence>
<evidence type="ECO:0000256" key="3">
    <source>
        <dbReference type="ARBA" id="ARBA00022448"/>
    </source>
</evidence>
<reference evidence="14 15" key="1">
    <citation type="submission" date="2019-03" db="EMBL/GenBank/DDBJ databases">
        <title>Genomic Encyclopedia of Type Strains, Phase IV (KMG-IV): sequencing the most valuable type-strain genomes for metagenomic binning, comparative biology and taxonomic classification.</title>
        <authorList>
            <person name="Goeker M."/>
        </authorList>
    </citation>
    <scope>NUCLEOTIDE SEQUENCE [LARGE SCALE GENOMIC DNA]</scope>
    <source>
        <strain evidence="14 15">DSM 7445</strain>
    </source>
</reference>
<dbReference type="InterPro" id="IPR058627">
    <property type="entry name" value="MdtA-like_C"/>
</dbReference>
<name>A0A4R3HXW5_PAULE</name>
<dbReference type="Gene3D" id="2.40.30.170">
    <property type="match status" value="1"/>
</dbReference>
<keyword evidence="15" id="KW-1185">Reference proteome</keyword>
<dbReference type="Gene3D" id="2.40.420.20">
    <property type="match status" value="1"/>
</dbReference>
<accession>A0A4R3HXW5</accession>
<dbReference type="NCBIfam" id="TIGR01730">
    <property type="entry name" value="RND_mfp"/>
    <property type="match status" value="1"/>
</dbReference>
<keyword evidence="4" id="KW-1003">Cell membrane</keyword>
<dbReference type="Pfam" id="PF25917">
    <property type="entry name" value="BSH_RND"/>
    <property type="match status" value="1"/>
</dbReference>
<evidence type="ECO:0000313" key="15">
    <source>
        <dbReference type="Proteomes" id="UP000295382"/>
    </source>
</evidence>
<evidence type="ECO:0000256" key="6">
    <source>
        <dbReference type="ARBA" id="ARBA00023054"/>
    </source>
</evidence>
<dbReference type="InterPro" id="IPR006143">
    <property type="entry name" value="RND_pump_MFP"/>
</dbReference>
<dbReference type="GO" id="GO:1990195">
    <property type="term" value="C:macrolide transmembrane transporter complex"/>
    <property type="evidence" value="ECO:0007669"/>
    <property type="project" value="InterPro"/>
</dbReference>
<dbReference type="InterPro" id="IPR030190">
    <property type="entry name" value="MacA_alpha-hairpin_sf"/>
</dbReference>
<keyword evidence="5" id="KW-0997">Cell inner membrane</keyword>
<dbReference type="GO" id="GO:0015562">
    <property type="term" value="F:efflux transmembrane transporter activity"/>
    <property type="evidence" value="ECO:0007669"/>
    <property type="project" value="TreeGrafter"/>
</dbReference>
<dbReference type="GO" id="GO:0030313">
    <property type="term" value="C:cell envelope"/>
    <property type="evidence" value="ECO:0007669"/>
    <property type="project" value="UniProtKB-SubCell"/>
</dbReference>